<evidence type="ECO:0000313" key="2">
    <source>
        <dbReference type="EMBL" id="KAJ7772388.1"/>
    </source>
</evidence>
<dbReference type="Proteomes" id="UP001215598">
    <property type="component" value="Unassembled WGS sequence"/>
</dbReference>
<gene>
    <name evidence="2" type="ORF">B0H16DRAFT_1451465</name>
</gene>
<keyword evidence="3" id="KW-1185">Reference proteome</keyword>
<reference evidence="2" key="1">
    <citation type="submission" date="2023-03" db="EMBL/GenBank/DDBJ databases">
        <title>Massive genome expansion in bonnet fungi (Mycena s.s.) driven by repeated elements and novel gene families across ecological guilds.</title>
        <authorList>
            <consortium name="Lawrence Berkeley National Laboratory"/>
            <person name="Harder C.B."/>
            <person name="Miyauchi S."/>
            <person name="Viragh M."/>
            <person name="Kuo A."/>
            <person name="Thoen E."/>
            <person name="Andreopoulos B."/>
            <person name="Lu D."/>
            <person name="Skrede I."/>
            <person name="Drula E."/>
            <person name="Henrissat B."/>
            <person name="Morin E."/>
            <person name="Kohler A."/>
            <person name="Barry K."/>
            <person name="LaButti K."/>
            <person name="Morin E."/>
            <person name="Salamov A."/>
            <person name="Lipzen A."/>
            <person name="Mereny Z."/>
            <person name="Hegedus B."/>
            <person name="Baldrian P."/>
            <person name="Stursova M."/>
            <person name="Weitz H."/>
            <person name="Taylor A."/>
            <person name="Grigoriev I.V."/>
            <person name="Nagy L.G."/>
            <person name="Martin F."/>
            <person name="Kauserud H."/>
        </authorList>
    </citation>
    <scope>NUCLEOTIDE SEQUENCE</scope>
    <source>
        <strain evidence="2">CBHHK182m</strain>
    </source>
</reference>
<feature type="compositionally biased region" description="Polar residues" evidence="1">
    <location>
        <begin position="20"/>
        <end position="42"/>
    </location>
</feature>
<comment type="caution">
    <text evidence="2">The sequence shown here is derived from an EMBL/GenBank/DDBJ whole genome shotgun (WGS) entry which is preliminary data.</text>
</comment>
<organism evidence="2 3">
    <name type="scientific">Mycena metata</name>
    <dbReference type="NCBI Taxonomy" id="1033252"/>
    <lineage>
        <taxon>Eukaryota</taxon>
        <taxon>Fungi</taxon>
        <taxon>Dikarya</taxon>
        <taxon>Basidiomycota</taxon>
        <taxon>Agaricomycotina</taxon>
        <taxon>Agaricomycetes</taxon>
        <taxon>Agaricomycetidae</taxon>
        <taxon>Agaricales</taxon>
        <taxon>Marasmiineae</taxon>
        <taxon>Mycenaceae</taxon>
        <taxon>Mycena</taxon>
    </lineage>
</organism>
<accession>A0AAD7JX61</accession>
<evidence type="ECO:0000313" key="3">
    <source>
        <dbReference type="Proteomes" id="UP001215598"/>
    </source>
</evidence>
<protein>
    <submittedName>
        <fullName evidence="2">Uncharacterized protein</fullName>
    </submittedName>
</protein>
<sequence>MAKGKKTQVSSKRVRKYENSKLSTPLTPPQTRKSTTARNPAETTRRISEPPGGARKAEAFDGRTPARRRQWDPPKKTKSVAPHIDAPSAFASPEQRPEVADSPRPSVCGAPSITPAEQVAIHMLLELADTVPKTPSPPSEEIAAQDAIVPSRNTPSQYSSLEAVDQAPIRRRPVDAIFITDKLDRRADLVFIEKLPPNASPASELQKKVQRDLGVLGPLTWVQQAQIHVATLGKLPGSSANVEDLPSTVVGRGPSFKSQSIREWREGVHNETTELEMEWDAEAQRGFVEAGLRWRARR</sequence>
<feature type="region of interest" description="Disordered" evidence="1">
    <location>
        <begin position="1"/>
        <end position="109"/>
    </location>
</feature>
<dbReference type="EMBL" id="JARKIB010000014">
    <property type="protein sequence ID" value="KAJ7772388.1"/>
    <property type="molecule type" value="Genomic_DNA"/>
</dbReference>
<name>A0AAD7JX61_9AGAR</name>
<proteinExistence type="predicted"/>
<evidence type="ECO:0000256" key="1">
    <source>
        <dbReference type="SAM" id="MobiDB-lite"/>
    </source>
</evidence>
<dbReference type="AlphaFoldDB" id="A0AAD7JX61"/>